<evidence type="ECO:0000313" key="3">
    <source>
        <dbReference type="WBParaSite" id="jg3580"/>
    </source>
</evidence>
<protein>
    <submittedName>
        <fullName evidence="3">7TM GPCR serpentine receptor class x (Srx) domain-containing protein</fullName>
    </submittedName>
</protein>
<evidence type="ECO:0000256" key="1">
    <source>
        <dbReference type="SAM" id="Phobius"/>
    </source>
</evidence>
<reference evidence="3" key="1">
    <citation type="submission" date="2022-11" db="UniProtKB">
        <authorList>
            <consortium name="WormBaseParasite"/>
        </authorList>
    </citation>
    <scope>IDENTIFICATION</scope>
</reference>
<dbReference type="InterPro" id="IPR019425">
    <property type="entry name" value="7TM_GPCR_serpentine_rcpt_Srt"/>
</dbReference>
<feature type="transmembrane region" description="Helical" evidence="1">
    <location>
        <begin position="91"/>
        <end position="114"/>
    </location>
</feature>
<proteinExistence type="predicted"/>
<dbReference type="SUPFAM" id="SSF81321">
    <property type="entry name" value="Family A G protein-coupled receptor-like"/>
    <property type="match status" value="1"/>
</dbReference>
<dbReference type="Gene3D" id="1.20.1070.10">
    <property type="entry name" value="Rhodopsin 7-helix transmembrane proteins"/>
    <property type="match status" value="1"/>
</dbReference>
<keyword evidence="1" id="KW-0812">Transmembrane</keyword>
<sequence length="174" mass="19931">MSTVDVPVHEGIVFKEDIIVGLIVILLSFFILILNLLIIRIIYRDKELYNLNSYKFMAGLACSDSIQCVVHVVTGLFTCFQTTWHPLFAKFLGMFPCYIFYAVLTIVLSLNRLIAIASPNTDQWLFSRFAVKMWFLVSFVIAMFFATAVPACEVSRSRRREGERGAADLWLERT</sequence>
<feature type="transmembrane region" description="Helical" evidence="1">
    <location>
        <begin position="18"/>
        <end position="43"/>
    </location>
</feature>
<keyword evidence="1" id="KW-1133">Transmembrane helix</keyword>
<dbReference type="PANTHER" id="PTHR23021">
    <property type="entry name" value="SERPENTINE RECEPTOR, CLASS T"/>
    <property type="match status" value="1"/>
</dbReference>
<dbReference type="Pfam" id="PF10321">
    <property type="entry name" value="7TM_GPCR_Srt"/>
    <property type="match status" value="1"/>
</dbReference>
<dbReference type="Proteomes" id="UP000887574">
    <property type="component" value="Unplaced"/>
</dbReference>
<feature type="transmembrane region" description="Helical" evidence="1">
    <location>
        <begin position="134"/>
        <end position="154"/>
    </location>
</feature>
<keyword evidence="1" id="KW-0472">Membrane</keyword>
<dbReference type="AlphaFoldDB" id="A0A915E8T4"/>
<dbReference type="WBParaSite" id="jg3580">
    <property type="protein sequence ID" value="jg3580"/>
    <property type="gene ID" value="jg3580"/>
</dbReference>
<organism evidence="2 3">
    <name type="scientific">Ditylenchus dipsaci</name>
    <dbReference type="NCBI Taxonomy" id="166011"/>
    <lineage>
        <taxon>Eukaryota</taxon>
        <taxon>Metazoa</taxon>
        <taxon>Ecdysozoa</taxon>
        <taxon>Nematoda</taxon>
        <taxon>Chromadorea</taxon>
        <taxon>Rhabditida</taxon>
        <taxon>Tylenchina</taxon>
        <taxon>Tylenchomorpha</taxon>
        <taxon>Sphaerularioidea</taxon>
        <taxon>Anguinidae</taxon>
        <taxon>Anguininae</taxon>
        <taxon>Ditylenchus</taxon>
    </lineage>
</organism>
<keyword evidence="2" id="KW-1185">Reference proteome</keyword>
<dbReference type="PANTHER" id="PTHR23021:SF82">
    <property type="entry name" value="G PROTEIN-COUPLED RECEPTOR"/>
    <property type="match status" value="1"/>
</dbReference>
<name>A0A915E8T4_9BILA</name>
<evidence type="ECO:0000313" key="2">
    <source>
        <dbReference type="Proteomes" id="UP000887574"/>
    </source>
</evidence>
<accession>A0A915E8T4</accession>